<dbReference type="EMBL" id="VEVO01000021">
    <property type="protein sequence ID" value="KAF0024574.1"/>
    <property type="molecule type" value="Genomic_DNA"/>
</dbReference>
<evidence type="ECO:0000256" key="1">
    <source>
        <dbReference type="SAM" id="SignalP"/>
    </source>
</evidence>
<protein>
    <submittedName>
        <fullName evidence="2">Uncharacterized protein</fullName>
    </submittedName>
</protein>
<name>A0A6A4S223_SCOMX</name>
<evidence type="ECO:0000313" key="2">
    <source>
        <dbReference type="EMBL" id="KAF0024574.1"/>
    </source>
</evidence>
<reference evidence="2 3" key="1">
    <citation type="submission" date="2019-06" db="EMBL/GenBank/DDBJ databases">
        <title>Draft genomes of female and male turbot (Scophthalmus maximus).</title>
        <authorList>
            <person name="Xu H."/>
            <person name="Xu X.-W."/>
            <person name="Shao C."/>
            <person name="Chen S."/>
        </authorList>
    </citation>
    <scope>NUCLEOTIDE SEQUENCE [LARGE SCALE GENOMIC DNA]</scope>
    <source>
        <strain evidence="2">Ysfricsl-2016a</strain>
        <tissue evidence="2">Blood</tissue>
    </source>
</reference>
<keyword evidence="1" id="KW-0732">Signal</keyword>
<feature type="signal peptide" evidence="1">
    <location>
        <begin position="1"/>
        <end position="18"/>
    </location>
</feature>
<accession>A0A6A4S223</accession>
<feature type="chain" id="PRO_5025621827" evidence="1">
    <location>
        <begin position="19"/>
        <end position="66"/>
    </location>
</feature>
<comment type="caution">
    <text evidence="2">The sequence shown here is derived from an EMBL/GenBank/DDBJ whole genome shotgun (WGS) entry which is preliminary data.</text>
</comment>
<sequence length="66" mass="7483">MCARAALLLLLRLPVFCPLSPDQRKRDPVEHYSCVKGSPDGFGQLVEQLLHKYAIKSRVGRLDRYG</sequence>
<dbReference type="AlphaFoldDB" id="A0A6A4S223"/>
<dbReference type="Proteomes" id="UP000438429">
    <property type="component" value="Unassembled WGS sequence"/>
</dbReference>
<evidence type="ECO:0000313" key="3">
    <source>
        <dbReference type="Proteomes" id="UP000438429"/>
    </source>
</evidence>
<proteinExistence type="predicted"/>
<organism evidence="2 3">
    <name type="scientific">Scophthalmus maximus</name>
    <name type="common">Turbot</name>
    <name type="synonym">Psetta maxima</name>
    <dbReference type="NCBI Taxonomy" id="52904"/>
    <lineage>
        <taxon>Eukaryota</taxon>
        <taxon>Metazoa</taxon>
        <taxon>Chordata</taxon>
        <taxon>Craniata</taxon>
        <taxon>Vertebrata</taxon>
        <taxon>Euteleostomi</taxon>
        <taxon>Actinopterygii</taxon>
        <taxon>Neopterygii</taxon>
        <taxon>Teleostei</taxon>
        <taxon>Neoteleostei</taxon>
        <taxon>Acanthomorphata</taxon>
        <taxon>Carangaria</taxon>
        <taxon>Pleuronectiformes</taxon>
        <taxon>Pleuronectoidei</taxon>
        <taxon>Scophthalmidae</taxon>
        <taxon>Scophthalmus</taxon>
    </lineage>
</organism>
<gene>
    <name evidence="2" type="ORF">F2P81_023376</name>
</gene>